<evidence type="ECO:0000256" key="3">
    <source>
        <dbReference type="ARBA" id="ARBA00024344"/>
    </source>
</evidence>
<dbReference type="PANTHER" id="PTHR39183">
    <property type="entry name" value="SPORE COAT PROTEIN F-LIKE PROTEIN YHCQ"/>
    <property type="match status" value="1"/>
</dbReference>
<gene>
    <name evidence="4" type="ORF">H7B67_30300</name>
</gene>
<dbReference type="RefSeq" id="WP_185123640.1">
    <property type="nucleotide sequence ID" value="NZ_JACJVQ010000032.1"/>
</dbReference>
<keyword evidence="4" id="KW-0167">Capsid protein</keyword>
<keyword evidence="1" id="KW-0749">Sporulation</keyword>
<comment type="caution">
    <text evidence="4">The sequence shown here is derived from an EMBL/GenBank/DDBJ whole genome shotgun (WGS) entry which is preliminary data.</text>
</comment>
<proteinExistence type="inferred from homology"/>
<dbReference type="InterPro" id="IPR012851">
    <property type="entry name" value="Spore_coat_CotF-like"/>
</dbReference>
<dbReference type="GO" id="GO:0030435">
    <property type="term" value="P:sporulation resulting in formation of a cellular spore"/>
    <property type="evidence" value="ECO:0007669"/>
    <property type="project" value="UniProtKB-KW"/>
</dbReference>
<sequence>MNPLLERLMGMHTITDQVIATDLLNSAKGAVRNYAMAITEAISPEIRSVLEQQLDDAIALHEQIVAYMLDKGWYHPWNLKEQLESDIRAIRTAMAIP</sequence>
<dbReference type="EMBL" id="JACJVQ010000032">
    <property type="protein sequence ID" value="MBB6638446.1"/>
    <property type="molecule type" value="Genomic_DNA"/>
</dbReference>
<dbReference type="Gene3D" id="1.20.1260.10">
    <property type="match status" value="1"/>
</dbReference>
<keyword evidence="5" id="KW-1185">Reference proteome</keyword>
<evidence type="ECO:0000256" key="2">
    <source>
        <dbReference type="ARBA" id="ARBA00024325"/>
    </source>
</evidence>
<name>A0A841T6G7_9BACL</name>
<evidence type="ECO:0000256" key="1">
    <source>
        <dbReference type="ARBA" id="ARBA00022969"/>
    </source>
</evidence>
<accession>A0A841T6G7</accession>
<dbReference type="Proteomes" id="UP000535838">
    <property type="component" value="Unassembled WGS sequence"/>
</dbReference>
<comment type="subcellular location">
    <subcellularLocation>
        <location evidence="2">Spore coat</location>
    </subcellularLocation>
</comment>
<reference evidence="4 5" key="1">
    <citation type="submission" date="2020-08" db="EMBL/GenBank/DDBJ databases">
        <title>Cohnella phylogeny.</title>
        <authorList>
            <person name="Dunlap C."/>
        </authorList>
    </citation>
    <scope>NUCLEOTIDE SEQUENCE [LARGE SCALE GENOMIC DNA]</scope>
    <source>
        <strain evidence="4 5">DSM 25241</strain>
    </source>
</reference>
<dbReference type="InterPro" id="IPR012347">
    <property type="entry name" value="Ferritin-like"/>
</dbReference>
<protein>
    <submittedName>
        <fullName evidence="4">Spore coat protein</fullName>
    </submittedName>
</protein>
<dbReference type="PANTHER" id="PTHR39183:SF1">
    <property type="entry name" value="SPORE COAT PROTEIN F-LIKE PROTEIN YHCQ"/>
    <property type="match status" value="1"/>
</dbReference>
<keyword evidence="4" id="KW-0946">Virion</keyword>
<evidence type="ECO:0000313" key="4">
    <source>
        <dbReference type="EMBL" id="MBB6638446.1"/>
    </source>
</evidence>
<organism evidence="4 5">
    <name type="scientific">Cohnella thailandensis</name>
    <dbReference type="NCBI Taxonomy" id="557557"/>
    <lineage>
        <taxon>Bacteria</taxon>
        <taxon>Bacillati</taxon>
        <taxon>Bacillota</taxon>
        <taxon>Bacilli</taxon>
        <taxon>Bacillales</taxon>
        <taxon>Paenibacillaceae</taxon>
        <taxon>Cohnella</taxon>
    </lineage>
</organism>
<dbReference type="AlphaFoldDB" id="A0A841T6G7"/>
<dbReference type="Pfam" id="PF07875">
    <property type="entry name" value="Coat_F"/>
    <property type="match status" value="1"/>
</dbReference>
<evidence type="ECO:0000313" key="5">
    <source>
        <dbReference type="Proteomes" id="UP000535838"/>
    </source>
</evidence>
<comment type="similarity">
    <text evidence="3">Belongs to the CotF family.</text>
</comment>